<dbReference type="Proteomes" id="UP000707071">
    <property type="component" value="Unassembled WGS sequence"/>
</dbReference>
<proteinExistence type="predicted"/>
<protein>
    <recommendedName>
        <fullName evidence="3">C2H2-type domain-containing protein</fullName>
    </recommendedName>
</protein>
<evidence type="ECO:0000313" key="2">
    <source>
        <dbReference type="Proteomes" id="UP000707071"/>
    </source>
</evidence>
<evidence type="ECO:0000313" key="1">
    <source>
        <dbReference type="EMBL" id="KAG6303730.1"/>
    </source>
</evidence>
<dbReference type="AlphaFoldDB" id="A0A9P7QPR1"/>
<dbReference type="EMBL" id="SRRH01000005">
    <property type="protein sequence ID" value="KAG6303730.1"/>
    <property type="molecule type" value="Genomic_DNA"/>
</dbReference>
<reference evidence="1 2" key="1">
    <citation type="journal article" date="2020" name="bioRxiv">
        <title>Whole genome comparisons of ergot fungi reveals the divergence and evolution of species within the genus Claviceps are the result of varying mechanisms driving genome evolution and host range expansion.</title>
        <authorList>
            <person name="Wyka S.A."/>
            <person name="Mondo S.J."/>
            <person name="Liu M."/>
            <person name="Dettman J."/>
            <person name="Nalam V."/>
            <person name="Broders K.D."/>
        </authorList>
    </citation>
    <scope>NUCLEOTIDE SEQUENCE [LARGE SCALE GENOMIC DNA]</scope>
    <source>
        <strain evidence="1 2">Clav52</strain>
    </source>
</reference>
<accession>A0A9P7QPR1</accession>
<evidence type="ECO:0008006" key="3">
    <source>
        <dbReference type="Google" id="ProtNLM"/>
    </source>
</evidence>
<organism evidence="1 2">
    <name type="scientific">Claviceps aff. purpurea</name>
    <dbReference type="NCBI Taxonomy" id="1967640"/>
    <lineage>
        <taxon>Eukaryota</taxon>
        <taxon>Fungi</taxon>
        <taxon>Dikarya</taxon>
        <taxon>Ascomycota</taxon>
        <taxon>Pezizomycotina</taxon>
        <taxon>Sordariomycetes</taxon>
        <taxon>Hypocreomycetidae</taxon>
        <taxon>Hypocreales</taxon>
        <taxon>Clavicipitaceae</taxon>
        <taxon>Claviceps</taxon>
    </lineage>
</organism>
<comment type="caution">
    <text evidence="1">The sequence shown here is derived from an EMBL/GenBank/DDBJ whole genome shotgun (WGS) entry which is preliminary data.</text>
</comment>
<keyword evidence="2" id="KW-1185">Reference proteome</keyword>
<gene>
    <name evidence="1" type="ORF">E4U09_005769</name>
</gene>
<name>A0A9P7QPR1_9HYPO</name>
<sequence>MAKNAMAYHLSFKNCQERLAERLEKPRGPQKLVRCLRCLRNFRQSAADEHLETHAKAINARN</sequence>